<reference evidence="1 2" key="1">
    <citation type="journal article" date="2014" name="Genome Announc.">
        <title>Draft Genome Sequence of the Haloacid-Degrading Burkholderia caribensis Strain MBA4.</title>
        <authorList>
            <person name="Pan Y."/>
            <person name="Kong K.F."/>
            <person name="Tsang J.S."/>
        </authorList>
    </citation>
    <scope>NUCLEOTIDE SEQUENCE [LARGE SCALE GENOMIC DNA]</scope>
    <source>
        <strain evidence="1 2">MBA4</strain>
    </source>
</reference>
<gene>
    <name evidence="1" type="ORF">K788_0007582</name>
</gene>
<dbReference type="EMBL" id="CP012747">
    <property type="protein sequence ID" value="ALL69233.1"/>
    <property type="molecule type" value="Genomic_DNA"/>
</dbReference>
<dbReference type="AlphaFoldDB" id="A0A0P0RK98"/>
<organism evidence="1 2">
    <name type="scientific">Paraburkholderia caribensis MBA4</name>
    <dbReference type="NCBI Taxonomy" id="1323664"/>
    <lineage>
        <taxon>Bacteria</taxon>
        <taxon>Pseudomonadati</taxon>
        <taxon>Pseudomonadota</taxon>
        <taxon>Betaproteobacteria</taxon>
        <taxon>Burkholderiales</taxon>
        <taxon>Burkholderiaceae</taxon>
        <taxon>Paraburkholderia</taxon>
    </lineage>
</organism>
<evidence type="ECO:0000313" key="2">
    <source>
        <dbReference type="Proteomes" id="UP000019146"/>
    </source>
</evidence>
<dbReference type="Proteomes" id="UP000019146">
    <property type="component" value="Chromosome 2"/>
</dbReference>
<sequence length="38" mass="4143">MIAGVECFRADGCHQAAVARTARKMMRGAGLIPIYDVY</sequence>
<evidence type="ECO:0000313" key="1">
    <source>
        <dbReference type="EMBL" id="ALL69233.1"/>
    </source>
</evidence>
<accession>A0A0P0RK98</accession>
<proteinExistence type="predicted"/>
<name>A0A0P0RK98_9BURK</name>
<protein>
    <submittedName>
        <fullName evidence="1">Uncharacterized protein</fullName>
    </submittedName>
</protein>
<dbReference type="KEGG" id="bcai:K788_0007582"/>